<reference evidence="2" key="1">
    <citation type="submission" date="2024-04" db="EMBL/GenBank/DDBJ databases">
        <authorList>
            <person name="Shaw F."/>
            <person name="Minotto A."/>
        </authorList>
    </citation>
    <scope>NUCLEOTIDE SEQUENCE [LARGE SCALE GENOMIC DNA]</scope>
</reference>
<evidence type="ECO:0000313" key="2">
    <source>
        <dbReference type="Proteomes" id="UP001497453"/>
    </source>
</evidence>
<gene>
    <name evidence="1" type="ORF">GFSPODELE1_LOCUS9327</name>
</gene>
<proteinExistence type="predicted"/>
<protein>
    <submittedName>
        <fullName evidence="1">Uncharacterized protein</fullName>
    </submittedName>
</protein>
<organism evidence="1 2">
    <name type="scientific">Somion occarium</name>
    <dbReference type="NCBI Taxonomy" id="3059160"/>
    <lineage>
        <taxon>Eukaryota</taxon>
        <taxon>Fungi</taxon>
        <taxon>Dikarya</taxon>
        <taxon>Basidiomycota</taxon>
        <taxon>Agaricomycotina</taxon>
        <taxon>Agaricomycetes</taxon>
        <taxon>Polyporales</taxon>
        <taxon>Cerrenaceae</taxon>
        <taxon>Somion</taxon>
    </lineage>
</organism>
<sequence>MTRLILAMLPDEEWLKKRAETKQLGTFEDAWAETRSLAYAVQDVIEEALLSGIAEFVVVLYKGEPRIGVGLASNKLKDRWPEFLEEDVVRLKKIIGTDEEPKWYPDFD</sequence>
<accession>A0ABP1E0F9</accession>
<dbReference type="Proteomes" id="UP001497453">
    <property type="component" value="Chromosome 7"/>
</dbReference>
<name>A0ABP1E0F9_9APHY</name>
<dbReference type="EMBL" id="OZ037950">
    <property type="protein sequence ID" value="CAL1713477.1"/>
    <property type="molecule type" value="Genomic_DNA"/>
</dbReference>
<evidence type="ECO:0000313" key="1">
    <source>
        <dbReference type="EMBL" id="CAL1713477.1"/>
    </source>
</evidence>
<keyword evidence="2" id="KW-1185">Reference proteome</keyword>